<dbReference type="EMBL" id="CAKXYY010000001">
    <property type="protein sequence ID" value="CAH2350500.1"/>
    <property type="molecule type" value="Genomic_DNA"/>
</dbReference>
<organism evidence="2 3">
    <name type="scientific">[Candida] railenensis</name>
    <dbReference type="NCBI Taxonomy" id="45579"/>
    <lineage>
        <taxon>Eukaryota</taxon>
        <taxon>Fungi</taxon>
        <taxon>Dikarya</taxon>
        <taxon>Ascomycota</taxon>
        <taxon>Saccharomycotina</taxon>
        <taxon>Pichiomycetes</taxon>
        <taxon>Debaryomycetaceae</taxon>
        <taxon>Kurtzmaniella</taxon>
    </lineage>
</organism>
<proteinExistence type="predicted"/>
<accession>A0A9P0QKT9</accession>
<evidence type="ECO:0000313" key="3">
    <source>
        <dbReference type="Proteomes" id="UP000837801"/>
    </source>
</evidence>
<feature type="region of interest" description="Disordered" evidence="1">
    <location>
        <begin position="100"/>
        <end position="130"/>
    </location>
</feature>
<name>A0A9P0QKT9_9ASCO</name>
<dbReference type="OrthoDB" id="4093184at2759"/>
<protein>
    <submittedName>
        <fullName evidence="2">Uncharacterized protein</fullName>
    </submittedName>
</protein>
<gene>
    <name evidence="2" type="ORF">CLIB1423_01S11518</name>
</gene>
<sequence length="698" mass="78472">MNVTFNTPESQATGILCQQLISAISQYQNSKYQDWYLTEDRSVTPSVILSRVDSLQEHFFDTYALLNKYPLEEHQFLWLYSINELMIRLLRLKSIYSTGKTDSRSASTSVPAPQGRPTMGRSSSSSSQVTVNLRNLDSNCREITAKLSKLSNDVVPLIKEFFGETLVISRLLRTGSTSVSSQLFSLAESSLKILTVDLDEDSNSSHYSFDHSIVTLKSLVRFVKRFYDILEDAPKHLALALHLGIFPILSECIKVAYHIDEPCVIIPLIQSKIISPTSPLKLVENCILDLDVLIDYYRYTSFAMLALSLETSQVNNDYNDLADVYFKILLKFPSLNLRLWNNLESAKSPIANFGFKLNSEGGIDDESSSLQPVLEDDDEDAVPPNSNIAGYNDITGIPSAAGKTSLSQETRYLSMEDRQEVSLLYLLNYLLKLKDFKSLICPANSFTNELHFLVTTLSTTISVDIHNSVSISSGSVSMSQLYQKEQERERKISTSSITSYSNGAGGISNSGLTLASTSVKCKSISSILFHGTYKEKLTTVINYFETLRKDKFSVSTLLSKYAYVENGKDMMAIESEFDRLVCNMESVRYPGKIKYVNAIRKVTSIIKATSILHWVRTTNIENIPEGILQRKFSLENLLQEDEILKNLVEVRKEHQGNVVNFPNIQHQGESGSIDNEITNQIEINELTLKMNALKEKLK</sequence>
<comment type="caution">
    <text evidence="2">The sequence shown here is derived from an EMBL/GenBank/DDBJ whole genome shotgun (WGS) entry which is preliminary data.</text>
</comment>
<reference evidence="2" key="1">
    <citation type="submission" date="2022-03" db="EMBL/GenBank/DDBJ databases">
        <authorList>
            <person name="Legras J.-L."/>
            <person name="Devillers H."/>
            <person name="Grondin C."/>
        </authorList>
    </citation>
    <scope>NUCLEOTIDE SEQUENCE</scope>
    <source>
        <strain evidence="2">CLIB 1423</strain>
    </source>
</reference>
<keyword evidence="3" id="KW-1185">Reference proteome</keyword>
<dbReference type="AlphaFoldDB" id="A0A9P0QKT9"/>
<evidence type="ECO:0000256" key="1">
    <source>
        <dbReference type="SAM" id="MobiDB-lite"/>
    </source>
</evidence>
<dbReference type="Proteomes" id="UP000837801">
    <property type="component" value="Unassembled WGS sequence"/>
</dbReference>
<feature type="compositionally biased region" description="Polar residues" evidence="1">
    <location>
        <begin position="100"/>
        <end position="111"/>
    </location>
</feature>
<evidence type="ECO:0000313" key="2">
    <source>
        <dbReference type="EMBL" id="CAH2350500.1"/>
    </source>
</evidence>